<evidence type="ECO:0000313" key="4">
    <source>
        <dbReference type="Proteomes" id="UP001183629"/>
    </source>
</evidence>
<comment type="caution">
    <text evidence="3">The sequence shown here is derived from an EMBL/GenBank/DDBJ whole genome shotgun (WGS) entry which is preliminary data.</text>
</comment>
<protein>
    <submittedName>
        <fullName evidence="3">Vancomycin resistance protein VanJ</fullName>
    </submittedName>
</protein>
<name>A0AAE4CSY7_9ACTN</name>
<keyword evidence="4" id="KW-1185">Reference proteome</keyword>
<keyword evidence="1" id="KW-0812">Transmembrane</keyword>
<dbReference type="SUPFAM" id="SSF56219">
    <property type="entry name" value="DNase I-like"/>
    <property type="match status" value="1"/>
</dbReference>
<dbReference type="AlphaFoldDB" id="A0AAE4CSY7"/>
<keyword evidence="1" id="KW-1133">Transmembrane helix</keyword>
<dbReference type="EMBL" id="JAVDYC010000001">
    <property type="protein sequence ID" value="MDR7320204.1"/>
    <property type="molecule type" value="Genomic_DNA"/>
</dbReference>
<feature type="transmembrane region" description="Helical" evidence="1">
    <location>
        <begin position="36"/>
        <end position="54"/>
    </location>
</feature>
<evidence type="ECO:0000256" key="1">
    <source>
        <dbReference type="SAM" id="Phobius"/>
    </source>
</evidence>
<organism evidence="3 4">
    <name type="scientific">Catenuloplanes niger</name>
    <dbReference type="NCBI Taxonomy" id="587534"/>
    <lineage>
        <taxon>Bacteria</taxon>
        <taxon>Bacillati</taxon>
        <taxon>Actinomycetota</taxon>
        <taxon>Actinomycetes</taxon>
        <taxon>Micromonosporales</taxon>
        <taxon>Micromonosporaceae</taxon>
        <taxon>Catenuloplanes</taxon>
    </lineage>
</organism>
<dbReference type="InterPro" id="IPR036691">
    <property type="entry name" value="Endo/exonu/phosph_ase_sf"/>
</dbReference>
<proteinExistence type="predicted"/>
<reference evidence="3 4" key="1">
    <citation type="submission" date="2023-07" db="EMBL/GenBank/DDBJ databases">
        <title>Sequencing the genomes of 1000 actinobacteria strains.</title>
        <authorList>
            <person name="Klenk H.-P."/>
        </authorList>
    </citation>
    <scope>NUCLEOTIDE SEQUENCE [LARGE SCALE GENOMIC DNA]</scope>
    <source>
        <strain evidence="3 4">DSM 44711</strain>
    </source>
</reference>
<accession>A0AAE4CSY7</accession>
<feature type="domain" description="Endonuclease/exonuclease/phosphatase" evidence="2">
    <location>
        <begin position="94"/>
        <end position="295"/>
    </location>
</feature>
<dbReference type="Gene3D" id="3.60.10.10">
    <property type="entry name" value="Endonuclease/exonuclease/phosphatase"/>
    <property type="match status" value="1"/>
</dbReference>
<dbReference type="RefSeq" id="WP_310408566.1">
    <property type="nucleotide sequence ID" value="NZ_JAVDYC010000001.1"/>
</dbReference>
<dbReference type="Pfam" id="PF03372">
    <property type="entry name" value="Exo_endo_phos"/>
    <property type="match status" value="1"/>
</dbReference>
<sequence length="306" mass="32624">MRKTVVVVPAVVLAVLIGFPGLVPNVGPRLGSLLETFLPWLGLGVPVLFGVALVRRSRLAAAAAVLPMVAWLVVCGGKLAQTSGTPADITVVQHNLSDENPDPAGTARTLLTADAELIGVQELLPENVAAYDAVLATAYPHHAVHGTVGLWSRYPIVESRLVDIRPASLDDGNWNRGLRAVVATLQGDVAVYVVHLPSLRLGPGGFGSDRRDESAVRLGDALAAEPLERVVLIGDLNGTVEDRGLRPITDRVSTAGDRFAFSWPARTPVARIDQIMARSIAVRTVWAMDRTGSDHLPIMARLMFLS</sequence>
<feature type="transmembrane region" description="Helical" evidence="1">
    <location>
        <begin position="61"/>
        <end position="80"/>
    </location>
</feature>
<gene>
    <name evidence="3" type="ORF">J2S44_000454</name>
</gene>
<dbReference type="GO" id="GO:0003824">
    <property type="term" value="F:catalytic activity"/>
    <property type="evidence" value="ECO:0007669"/>
    <property type="project" value="InterPro"/>
</dbReference>
<evidence type="ECO:0000313" key="3">
    <source>
        <dbReference type="EMBL" id="MDR7320204.1"/>
    </source>
</evidence>
<evidence type="ECO:0000259" key="2">
    <source>
        <dbReference type="Pfam" id="PF03372"/>
    </source>
</evidence>
<keyword evidence="1" id="KW-0472">Membrane</keyword>
<dbReference type="InterPro" id="IPR005135">
    <property type="entry name" value="Endo/exonuclease/phosphatase"/>
</dbReference>
<dbReference type="Proteomes" id="UP001183629">
    <property type="component" value="Unassembled WGS sequence"/>
</dbReference>